<sequence length="230" mass="24813">MAGADPERLWLRPAEPRRGRKPSFSRDAITEAAVALADAEGLDAVSMRRVAGAVGAGVMSLYSYASDKETLLDLMVDQVSAELPTSGPLTGDWRADLKAMAHLQRDHMLRHPWLPAALATHRTPGPRVLAFLEHVLAALRPSGLDGAGRLEVFAQLTAFVAGHVRHELAQTQGARSPERVAAEARYLATVAQDGHHPELAEALSAPRRPTDPDATFGRFLNRLVDGLNTD</sequence>
<dbReference type="InterPro" id="IPR050109">
    <property type="entry name" value="HTH-type_TetR-like_transc_reg"/>
</dbReference>
<dbReference type="GO" id="GO:0045892">
    <property type="term" value="P:negative regulation of DNA-templated transcription"/>
    <property type="evidence" value="ECO:0007669"/>
    <property type="project" value="InterPro"/>
</dbReference>
<dbReference type="Pfam" id="PF00440">
    <property type="entry name" value="TetR_N"/>
    <property type="match status" value="1"/>
</dbReference>
<dbReference type="SUPFAM" id="SSF46689">
    <property type="entry name" value="Homeodomain-like"/>
    <property type="match status" value="1"/>
</dbReference>
<organism evidence="7 8">
    <name type="scientific">Streptomyces griseoluteus</name>
    <dbReference type="NCBI Taxonomy" id="29306"/>
    <lineage>
        <taxon>Bacteria</taxon>
        <taxon>Bacillati</taxon>
        <taxon>Actinomycetota</taxon>
        <taxon>Actinomycetes</taxon>
        <taxon>Kitasatosporales</taxon>
        <taxon>Streptomycetaceae</taxon>
        <taxon>Streptomyces</taxon>
    </lineage>
</organism>
<dbReference type="Proteomes" id="UP000298513">
    <property type="component" value="Unassembled WGS sequence"/>
</dbReference>
<proteinExistence type="predicted"/>
<evidence type="ECO:0000313" key="8">
    <source>
        <dbReference type="Proteomes" id="UP000298513"/>
    </source>
</evidence>
<evidence type="ECO:0000256" key="1">
    <source>
        <dbReference type="ARBA" id="ARBA00023015"/>
    </source>
</evidence>
<feature type="DNA-binding region" description="H-T-H motif" evidence="4">
    <location>
        <begin position="46"/>
        <end position="65"/>
    </location>
</feature>
<evidence type="ECO:0000256" key="4">
    <source>
        <dbReference type="PROSITE-ProRule" id="PRU00335"/>
    </source>
</evidence>
<dbReference type="GO" id="GO:0000976">
    <property type="term" value="F:transcription cis-regulatory region binding"/>
    <property type="evidence" value="ECO:0007669"/>
    <property type="project" value="TreeGrafter"/>
</dbReference>
<dbReference type="PANTHER" id="PTHR30055:SF151">
    <property type="entry name" value="TRANSCRIPTIONAL REGULATORY PROTEIN"/>
    <property type="match status" value="1"/>
</dbReference>
<gene>
    <name evidence="7" type="ORF">E5082_31090</name>
</gene>
<dbReference type="EMBL" id="SRRU01000017">
    <property type="protein sequence ID" value="TGN74151.1"/>
    <property type="molecule type" value="Genomic_DNA"/>
</dbReference>
<evidence type="ECO:0000256" key="2">
    <source>
        <dbReference type="ARBA" id="ARBA00023125"/>
    </source>
</evidence>
<evidence type="ECO:0000256" key="3">
    <source>
        <dbReference type="ARBA" id="ARBA00023163"/>
    </source>
</evidence>
<keyword evidence="8" id="KW-1185">Reference proteome</keyword>
<feature type="domain" description="HTH tetR-type" evidence="6">
    <location>
        <begin position="23"/>
        <end position="83"/>
    </location>
</feature>
<dbReference type="InterPro" id="IPR036271">
    <property type="entry name" value="Tet_transcr_reg_TetR-rel_C_sf"/>
</dbReference>
<dbReference type="Pfam" id="PF02909">
    <property type="entry name" value="TetR_C_1"/>
    <property type="match status" value="1"/>
</dbReference>
<dbReference type="PANTHER" id="PTHR30055">
    <property type="entry name" value="HTH-TYPE TRANSCRIPTIONAL REGULATOR RUTR"/>
    <property type="match status" value="1"/>
</dbReference>
<accession>A0A4Z1CYT4</accession>
<protein>
    <submittedName>
        <fullName evidence="7">TetR/AcrR family transcriptional regulator</fullName>
    </submittedName>
</protein>
<comment type="caution">
    <text evidence="7">The sequence shown here is derived from an EMBL/GenBank/DDBJ whole genome shotgun (WGS) entry which is preliminary data.</text>
</comment>
<dbReference type="PROSITE" id="PS50977">
    <property type="entry name" value="HTH_TETR_2"/>
    <property type="match status" value="1"/>
</dbReference>
<keyword evidence="3" id="KW-0804">Transcription</keyword>
<dbReference type="SUPFAM" id="SSF48498">
    <property type="entry name" value="Tetracyclin repressor-like, C-terminal domain"/>
    <property type="match status" value="1"/>
</dbReference>
<evidence type="ECO:0000259" key="6">
    <source>
        <dbReference type="PROSITE" id="PS50977"/>
    </source>
</evidence>
<keyword evidence="1" id="KW-0805">Transcription regulation</keyword>
<keyword evidence="2 4" id="KW-0238">DNA-binding</keyword>
<evidence type="ECO:0000256" key="5">
    <source>
        <dbReference type="SAM" id="MobiDB-lite"/>
    </source>
</evidence>
<dbReference type="AlphaFoldDB" id="A0A4Z1CYT4"/>
<feature type="compositionally biased region" description="Basic and acidic residues" evidence="5">
    <location>
        <begin position="1"/>
        <end position="17"/>
    </location>
</feature>
<dbReference type="InterPro" id="IPR001647">
    <property type="entry name" value="HTH_TetR"/>
</dbReference>
<dbReference type="Gene3D" id="1.10.357.10">
    <property type="entry name" value="Tetracycline Repressor, domain 2"/>
    <property type="match status" value="1"/>
</dbReference>
<dbReference type="InterPro" id="IPR004111">
    <property type="entry name" value="Repressor_TetR_C"/>
</dbReference>
<reference evidence="7 8" key="1">
    <citation type="submission" date="2019-04" db="EMBL/GenBank/DDBJ databases">
        <title>Streptomyces sp. nov. Bv016 isolated from bark of Buahinia variegata.</title>
        <authorList>
            <person name="Kanchanasin P."/>
            <person name="Tanasupawat S."/>
            <person name="Yuki M."/>
            <person name="Kudo T."/>
        </authorList>
    </citation>
    <scope>NUCLEOTIDE SEQUENCE [LARGE SCALE GENOMIC DNA]</scope>
    <source>
        <strain evidence="7 8">JCM 4765</strain>
    </source>
</reference>
<feature type="region of interest" description="Disordered" evidence="5">
    <location>
        <begin position="1"/>
        <end position="24"/>
    </location>
</feature>
<dbReference type="InterPro" id="IPR009057">
    <property type="entry name" value="Homeodomain-like_sf"/>
</dbReference>
<dbReference type="GO" id="GO:0003700">
    <property type="term" value="F:DNA-binding transcription factor activity"/>
    <property type="evidence" value="ECO:0007669"/>
    <property type="project" value="TreeGrafter"/>
</dbReference>
<dbReference type="Gene3D" id="1.10.10.60">
    <property type="entry name" value="Homeodomain-like"/>
    <property type="match status" value="1"/>
</dbReference>
<name>A0A4Z1CYT4_STRGP</name>
<evidence type="ECO:0000313" key="7">
    <source>
        <dbReference type="EMBL" id="TGN74151.1"/>
    </source>
</evidence>